<proteinExistence type="predicted"/>
<gene>
    <name evidence="1" type="ORF">PISMIDRAFT_680671</name>
</gene>
<accession>A0A0C9ZI01</accession>
<protein>
    <submittedName>
        <fullName evidence="1">Uncharacterized protein</fullName>
    </submittedName>
</protein>
<keyword evidence="2" id="KW-1185">Reference proteome</keyword>
<evidence type="ECO:0000313" key="1">
    <source>
        <dbReference type="EMBL" id="KIK22132.1"/>
    </source>
</evidence>
<reference evidence="2" key="2">
    <citation type="submission" date="2015-01" db="EMBL/GenBank/DDBJ databases">
        <title>Evolutionary Origins and Diversification of the Mycorrhizal Mutualists.</title>
        <authorList>
            <consortium name="DOE Joint Genome Institute"/>
            <consortium name="Mycorrhizal Genomics Consortium"/>
            <person name="Kohler A."/>
            <person name="Kuo A."/>
            <person name="Nagy L.G."/>
            <person name="Floudas D."/>
            <person name="Copeland A."/>
            <person name="Barry K.W."/>
            <person name="Cichocki N."/>
            <person name="Veneault-Fourrey C."/>
            <person name="LaButti K."/>
            <person name="Lindquist E.A."/>
            <person name="Lipzen A."/>
            <person name="Lundell T."/>
            <person name="Morin E."/>
            <person name="Murat C."/>
            <person name="Riley R."/>
            <person name="Ohm R."/>
            <person name="Sun H."/>
            <person name="Tunlid A."/>
            <person name="Henrissat B."/>
            <person name="Grigoriev I.V."/>
            <person name="Hibbett D.S."/>
            <person name="Martin F."/>
        </authorList>
    </citation>
    <scope>NUCLEOTIDE SEQUENCE [LARGE SCALE GENOMIC DNA]</scope>
    <source>
        <strain evidence="2">441</strain>
    </source>
</reference>
<dbReference type="Proteomes" id="UP000054018">
    <property type="component" value="Unassembled WGS sequence"/>
</dbReference>
<name>A0A0C9ZI01_9AGAM</name>
<evidence type="ECO:0000313" key="2">
    <source>
        <dbReference type="Proteomes" id="UP000054018"/>
    </source>
</evidence>
<organism evidence="1 2">
    <name type="scientific">Pisolithus microcarpus 441</name>
    <dbReference type="NCBI Taxonomy" id="765257"/>
    <lineage>
        <taxon>Eukaryota</taxon>
        <taxon>Fungi</taxon>
        <taxon>Dikarya</taxon>
        <taxon>Basidiomycota</taxon>
        <taxon>Agaricomycotina</taxon>
        <taxon>Agaricomycetes</taxon>
        <taxon>Agaricomycetidae</taxon>
        <taxon>Boletales</taxon>
        <taxon>Sclerodermatineae</taxon>
        <taxon>Pisolithaceae</taxon>
        <taxon>Pisolithus</taxon>
    </lineage>
</organism>
<dbReference type="HOGENOM" id="CLU_2559181_0_0_1"/>
<dbReference type="EMBL" id="KN833743">
    <property type="protein sequence ID" value="KIK22132.1"/>
    <property type="molecule type" value="Genomic_DNA"/>
</dbReference>
<sequence length="82" mass="9117">MTTPTWETEGVGYNRRKRSIEGLQAKIKSVYGEFVTRMCCTYINDMASHPIPQLPASSVLFIPLSACTSTHTTAMFMTDPPT</sequence>
<reference evidence="1 2" key="1">
    <citation type="submission" date="2014-04" db="EMBL/GenBank/DDBJ databases">
        <authorList>
            <consortium name="DOE Joint Genome Institute"/>
            <person name="Kuo A."/>
            <person name="Kohler A."/>
            <person name="Costa M.D."/>
            <person name="Nagy L.G."/>
            <person name="Floudas D."/>
            <person name="Copeland A."/>
            <person name="Barry K.W."/>
            <person name="Cichocki N."/>
            <person name="Veneault-Fourrey C."/>
            <person name="LaButti K."/>
            <person name="Lindquist E.A."/>
            <person name="Lipzen A."/>
            <person name="Lundell T."/>
            <person name="Morin E."/>
            <person name="Murat C."/>
            <person name="Sun H."/>
            <person name="Tunlid A."/>
            <person name="Henrissat B."/>
            <person name="Grigoriev I.V."/>
            <person name="Hibbett D.S."/>
            <person name="Martin F."/>
            <person name="Nordberg H.P."/>
            <person name="Cantor M.N."/>
            <person name="Hua S.X."/>
        </authorList>
    </citation>
    <scope>NUCLEOTIDE SEQUENCE [LARGE SCALE GENOMIC DNA]</scope>
    <source>
        <strain evidence="1 2">441</strain>
    </source>
</reference>
<dbReference type="AlphaFoldDB" id="A0A0C9ZI01"/>